<feature type="repeat" description="TPR" evidence="3">
    <location>
        <begin position="70"/>
        <end position="103"/>
    </location>
</feature>
<dbReference type="AlphaFoldDB" id="A0A7W7Y7Y5"/>
<dbReference type="SMART" id="SM00028">
    <property type="entry name" value="TPR"/>
    <property type="match status" value="7"/>
</dbReference>
<feature type="repeat" description="TPR" evidence="3">
    <location>
        <begin position="104"/>
        <end position="137"/>
    </location>
</feature>
<proteinExistence type="predicted"/>
<protein>
    <submittedName>
        <fullName evidence="4">Uncharacterized protein</fullName>
    </submittedName>
</protein>
<keyword evidence="1" id="KW-0677">Repeat</keyword>
<keyword evidence="5" id="KW-1185">Reference proteome</keyword>
<dbReference type="Gene3D" id="3.40.50.2000">
    <property type="entry name" value="Glycogen Phosphorylase B"/>
    <property type="match status" value="1"/>
</dbReference>
<evidence type="ECO:0000313" key="5">
    <source>
        <dbReference type="Proteomes" id="UP000590740"/>
    </source>
</evidence>
<dbReference type="RefSeq" id="WP_184338186.1">
    <property type="nucleotide sequence ID" value="NZ_JACHIG010000001.1"/>
</dbReference>
<evidence type="ECO:0000256" key="1">
    <source>
        <dbReference type="ARBA" id="ARBA00022737"/>
    </source>
</evidence>
<evidence type="ECO:0000256" key="2">
    <source>
        <dbReference type="ARBA" id="ARBA00022803"/>
    </source>
</evidence>
<keyword evidence="2 3" id="KW-0802">TPR repeat</keyword>
<dbReference type="SUPFAM" id="SSF48452">
    <property type="entry name" value="TPR-like"/>
    <property type="match status" value="1"/>
</dbReference>
<feature type="repeat" description="TPR" evidence="3">
    <location>
        <begin position="172"/>
        <end position="205"/>
    </location>
</feature>
<dbReference type="Pfam" id="PF13432">
    <property type="entry name" value="TPR_16"/>
    <property type="match status" value="2"/>
</dbReference>
<evidence type="ECO:0000313" key="4">
    <source>
        <dbReference type="EMBL" id="MBB5031254.1"/>
    </source>
</evidence>
<sequence length="556" mass="62123">MSRPCIEQALALHRAGRLEEAWPLYEEILSLDADDAAALHWLGTLHLQSGRLSLALDFLDRSVRACPDHAEAHSNRGNTLRCLQRLEEAVAAFDRAISLRPAYAEAWNNRGIALRDMGRLVDAAESFAQAVAIKPEYANALKNRGVVLRGMGRFAEALKCQDQVLLLQPQDAAALNFRGNALHDMRLMEDAVASYDRAVALRPDYAEAWYNRSISLRELKCIDDAIESCDRAIALQPEHADAQWNKAELLILSGDYMQGWPLFEWRWRSMRYSQAARDFDTRIWLGAEGIAGKTVLINPDGGFGDTLHFCRYAPLLAERGARVILEVQPGLVTLLRESFSALEIIANGQPLPAFDCYCPMMSLPAAMATPLHEVPASLPYLQIPPAHRARWAGLLGHSRRQRIGLVWSGSPEHSNDAQRSMAATLLEPLLTLDAEFHCLQKVIRDADRAALSAGRIKTWETELKDFADTAALTAEMDLVISVDTSVAHLAGALGKPVWVMLPFVPDMRWLAEGSHSYWYPSKMRLFRQDASRQWPQVVAHVLEELRQHFNEPASGD</sequence>
<dbReference type="InterPro" id="IPR002201">
    <property type="entry name" value="Glyco_trans_9"/>
</dbReference>
<dbReference type="EMBL" id="JACHIG010000001">
    <property type="protein sequence ID" value="MBB5031254.1"/>
    <property type="molecule type" value="Genomic_DNA"/>
</dbReference>
<dbReference type="Pfam" id="PF07719">
    <property type="entry name" value="TPR_2"/>
    <property type="match status" value="1"/>
</dbReference>
<dbReference type="InterPro" id="IPR011990">
    <property type="entry name" value="TPR-like_helical_dom_sf"/>
</dbReference>
<dbReference type="GO" id="GO:0016757">
    <property type="term" value="F:glycosyltransferase activity"/>
    <property type="evidence" value="ECO:0007669"/>
    <property type="project" value="InterPro"/>
</dbReference>
<accession>A0A7W7Y7Y5</accession>
<dbReference type="SUPFAM" id="SSF53756">
    <property type="entry name" value="UDP-Glycosyltransferase/glycogen phosphorylase"/>
    <property type="match status" value="1"/>
</dbReference>
<organism evidence="4 5">
    <name type="scientific">Prosthecobacter vanneervenii</name>
    <dbReference type="NCBI Taxonomy" id="48466"/>
    <lineage>
        <taxon>Bacteria</taxon>
        <taxon>Pseudomonadati</taxon>
        <taxon>Verrucomicrobiota</taxon>
        <taxon>Verrucomicrobiia</taxon>
        <taxon>Verrucomicrobiales</taxon>
        <taxon>Verrucomicrobiaceae</taxon>
        <taxon>Prosthecobacter</taxon>
    </lineage>
</organism>
<comment type="caution">
    <text evidence="4">The sequence shown here is derived from an EMBL/GenBank/DDBJ whole genome shotgun (WGS) entry which is preliminary data.</text>
</comment>
<dbReference type="InterPro" id="IPR019734">
    <property type="entry name" value="TPR_rpt"/>
</dbReference>
<feature type="repeat" description="TPR" evidence="3">
    <location>
        <begin position="36"/>
        <end position="69"/>
    </location>
</feature>
<dbReference type="Proteomes" id="UP000590740">
    <property type="component" value="Unassembled WGS sequence"/>
</dbReference>
<feature type="repeat" description="TPR" evidence="3">
    <location>
        <begin position="138"/>
        <end position="171"/>
    </location>
</feature>
<evidence type="ECO:0000256" key="3">
    <source>
        <dbReference type="PROSITE-ProRule" id="PRU00339"/>
    </source>
</evidence>
<gene>
    <name evidence="4" type="ORF">HNQ65_000808</name>
</gene>
<dbReference type="PANTHER" id="PTHR44943">
    <property type="entry name" value="CELLULOSE SYNTHASE OPERON PROTEIN C"/>
    <property type="match status" value="1"/>
</dbReference>
<dbReference type="PROSITE" id="PS50005">
    <property type="entry name" value="TPR"/>
    <property type="match status" value="6"/>
</dbReference>
<dbReference type="Pfam" id="PF01075">
    <property type="entry name" value="Glyco_transf_9"/>
    <property type="match status" value="1"/>
</dbReference>
<name>A0A7W7Y7Y5_9BACT</name>
<dbReference type="InterPro" id="IPR013105">
    <property type="entry name" value="TPR_2"/>
</dbReference>
<feature type="repeat" description="TPR" evidence="3">
    <location>
        <begin position="206"/>
        <end position="239"/>
    </location>
</feature>
<dbReference type="Gene3D" id="1.25.40.10">
    <property type="entry name" value="Tetratricopeptide repeat domain"/>
    <property type="match status" value="2"/>
</dbReference>
<reference evidence="4 5" key="1">
    <citation type="submission" date="2020-08" db="EMBL/GenBank/DDBJ databases">
        <title>Genomic Encyclopedia of Type Strains, Phase IV (KMG-IV): sequencing the most valuable type-strain genomes for metagenomic binning, comparative biology and taxonomic classification.</title>
        <authorList>
            <person name="Goeker M."/>
        </authorList>
    </citation>
    <scope>NUCLEOTIDE SEQUENCE [LARGE SCALE GENOMIC DNA]</scope>
    <source>
        <strain evidence="4 5">DSM 12252</strain>
    </source>
</reference>
<dbReference type="PANTHER" id="PTHR44943:SF8">
    <property type="entry name" value="TPR REPEAT-CONTAINING PROTEIN MJ0263"/>
    <property type="match status" value="1"/>
</dbReference>
<dbReference type="Pfam" id="PF14559">
    <property type="entry name" value="TPR_19"/>
    <property type="match status" value="1"/>
</dbReference>
<dbReference type="InterPro" id="IPR051685">
    <property type="entry name" value="Ycf3/AcsC/BcsC/TPR_MFPF"/>
</dbReference>